<name>A0A5J5H8P7_9BACI</name>
<dbReference type="FunFam" id="1.10.10.10:FF:000056">
    <property type="entry name" value="IclR family transcriptional regulator"/>
    <property type="match status" value="1"/>
</dbReference>
<dbReference type="Gene3D" id="1.10.10.10">
    <property type="entry name" value="Winged helix-like DNA-binding domain superfamily/Winged helix DNA-binding domain"/>
    <property type="match status" value="1"/>
</dbReference>
<evidence type="ECO:0000256" key="5">
    <source>
        <dbReference type="ARBA" id="ARBA00070406"/>
    </source>
</evidence>
<evidence type="ECO:0000256" key="2">
    <source>
        <dbReference type="ARBA" id="ARBA00023125"/>
    </source>
</evidence>
<dbReference type="PROSITE" id="PS51078">
    <property type="entry name" value="ICLR_ED"/>
    <property type="match status" value="1"/>
</dbReference>
<comment type="function">
    <text evidence="4">May be an activator protein for the gylABX operon.</text>
</comment>
<dbReference type="InterPro" id="IPR050707">
    <property type="entry name" value="HTH_MetabolicPath_Reg"/>
</dbReference>
<evidence type="ECO:0000259" key="6">
    <source>
        <dbReference type="PROSITE" id="PS51077"/>
    </source>
</evidence>
<evidence type="ECO:0000313" key="9">
    <source>
        <dbReference type="Proteomes" id="UP000326671"/>
    </source>
</evidence>
<evidence type="ECO:0000313" key="8">
    <source>
        <dbReference type="EMBL" id="KAA9015972.1"/>
    </source>
</evidence>
<evidence type="ECO:0000256" key="1">
    <source>
        <dbReference type="ARBA" id="ARBA00023015"/>
    </source>
</evidence>
<keyword evidence="3" id="KW-0804">Transcription</keyword>
<dbReference type="Proteomes" id="UP000326671">
    <property type="component" value="Unassembled WGS sequence"/>
</dbReference>
<organism evidence="8 9">
    <name type="scientific">Niallia endozanthoxylica</name>
    <dbReference type="NCBI Taxonomy" id="2036016"/>
    <lineage>
        <taxon>Bacteria</taxon>
        <taxon>Bacillati</taxon>
        <taxon>Bacillota</taxon>
        <taxon>Bacilli</taxon>
        <taxon>Bacillales</taxon>
        <taxon>Bacillaceae</taxon>
        <taxon>Niallia</taxon>
    </lineage>
</organism>
<keyword evidence="1" id="KW-0805">Transcription regulation</keyword>
<dbReference type="OrthoDB" id="9778379at2"/>
<evidence type="ECO:0000256" key="4">
    <source>
        <dbReference type="ARBA" id="ARBA00058938"/>
    </source>
</evidence>
<feature type="domain" description="HTH iclR-type" evidence="6">
    <location>
        <begin position="11"/>
        <end position="73"/>
    </location>
</feature>
<reference evidence="8 9" key="1">
    <citation type="submission" date="2019-09" db="EMBL/GenBank/DDBJ databases">
        <title>Whole genome sequences of isolates from the Mars Exploration Rovers.</title>
        <authorList>
            <person name="Seuylemezian A."/>
            <person name="Vaishampayan P."/>
        </authorList>
    </citation>
    <scope>NUCLEOTIDE SEQUENCE [LARGE SCALE GENOMIC DNA]</scope>
    <source>
        <strain evidence="8 9">MER_TA_151</strain>
    </source>
</reference>
<keyword evidence="2" id="KW-0238">DNA-binding</keyword>
<dbReference type="InterPro" id="IPR036390">
    <property type="entry name" value="WH_DNA-bd_sf"/>
</dbReference>
<dbReference type="PANTHER" id="PTHR30136">
    <property type="entry name" value="HELIX-TURN-HELIX TRANSCRIPTIONAL REGULATOR, ICLR FAMILY"/>
    <property type="match status" value="1"/>
</dbReference>
<dbReference type="GO" id="GO:0003677">
    <property type="term" value="F:DNA binding"/>
    <property type="evidence" value="ECO:0007669"/>
    <property type="project" value="UniProtKB-KW"/>
</dbReference>
<keyword evidence="9" id="KW-1185">Reference proteome</keyword>
<dbReference type="PROSITE" id="PS51077">
    <property type="entry name" value="HTH_ICLR"/>
    <property type="match status" value="1"/>
</dbReference>
<evidence type="ECO:0000259" key="7">
    <source>
        <dbReference type="PROSITE" id="PS51078"/>
    </source>
</evidence>
<evidence type="ECO:0000256" key="3">
    <source>
        <dbReference type="ARBA" id="ARBA00023163"/>
    </source>
</evidence>
<dbReference type="InterPro" id="IPR005471">
    <property type="entry name" value="Tscrpt_reg_IclR_N"/>
</dbReference>
<dbReference type="Pfam" id="PF01614">
    <property type="entry name" value="IclR_C"/>
    <property type="match status" value="1"/>
</dbReference>
<protein>
    <recommendedName>
        <fullName evidence="5">Glycerol operon regulatory protein</fullName>
    </recommendedName>
</protein>
<dbReference type="SMART" id="SM00346">
    <property type="entry name" value="HTH_ICLR"/>
    <property type="match status" value="1"/>
</dbReference>
<dbReference type="EMBL" id="VYKL01000039">
    <property type="protein sequence ID" value="KAA9015972.1"/>
    <property type="molecule type" value="Genomic_DNA"/>
</dbReference>
<feature type="domain" description="IclR-ED" evidence="7">
    <location>
        <begin position="74"/>
        <end position="261"/>
    </location>
</feature>
<dbReference type="PANTHER" id="PTHR30136:SF34">
    <property type="entry name" value="TRANSCRIPTIONAL REGULATOR"/>
    <property type="match status" value="1"/>
</dbReference>
<dbReference type="Gene3D" id="3.30.450.40">
    <property type="match status" value="1"/>
</dbReference>
<dbReference type="AlphaFoldDB" id="A0A5J5H8P7"/>
<dbReference type="Pfam" id="PF09339">
    <property type="entry name" value="HTH_IclR"/>
    <property type="match status" value="1"/>
</dbReference>
<dbReference type="InterPro" id="IPR029016">
    <property type="entry name" value="GAF-like_dom_sf"/>
</dbReference>
<comment type="caution">
    <text evidence="8">The sequence shown here is derived from an EMBL/GenBank/DDBJ whole genome shotgun (WGS) entry which is preliminary data.</text>
</comment>
<dbReference type="GO" id="GO:0003700">
    <property type="term" value="F:DNA-binding transcription factor activity"/>
    <property type="evidence" value="ECO:0007669"/>
    <property type="project" value="TreeGrafter"/>
</dbReference>
<dbReference type="SUPFAM" id="SSF55781">
    <property type="entry name" value="GAF domain-like"/>
    <property type="match status" value="1"/>
</dbReference>
<dbReference type="RefSeq" id="WP_150442198.1">
    <property type="nucleotide sequence ID" value="NZ_VYKL01000039.1"/>
</dbReference>
<accession>A0A5J5H8P7</accession>
<sequence length="262" mass="29305">MATGEKNRYNANALERGLEILTLFNEKEKTLSLAEIASKLGVSRTMPYRLLYTLQSLGYLHQNEQTKRYELTPKVLELGFSYLSTVKLPEISQPYLDSIRDELDEFGVSCHLSILDGRDVVYIASASARGIAAINVNIGLRLPAHATANGKLLLAYQKKEKLNQIYYQSELDPLTERTYTSLADLEQELQVIHQNGYAISKGELYKGIQSIAAPIFDRSGEIFASINVVTTNTTFNDHAIETIVLPKLLDTAKKLTSFMGYC</sequence>
<gene>
    <name evidence="8" type="ORF">F4V44_22200</name>
</gene>
<dbReference type="SUPFAM" id="SSF46785">
    <property type="entry name" value="Winged helix' DNA-binding domain"/>
    <property type="match status" value="1"/>
</dbReference>
<proteinExistence type="predicted"/>
<dbReference type="InterPro" id="IPR014757">
    <property type="entry name" value="Tscrpt_reg_IclR_C"/>
</dbReference>
<dbReference type="GO" id="GO:0045892">
    <property type="term" value="P:negative regulation of DNA-templated transcription"/>
    <property type="evidence" value="ECO:0007669"/>
    <property type="project" value="UniProtKB-ARBA"/>
</dbReference>
<dbReference type="InterPro" id="IPR036388">
    <property type="entry name" value="WH-like_DNA-bd_sf"/>
</dbReference>